<evidence type="ECO:0000313" key="2">
    <source>
        <dbReference type="EMBL" id="MFC5460730.1"/>
    </source>
</evidence>
<sequence length="132" mass="14724">MYNLILLTNILRILDDIGMTKSELAKKAGMSVSFLSDLTHDQANPSLRIMESIAHALDTSLPALLETTDLDRQTLEELAGGKSKLSLPEGYARVAAILTEYQAFTVRQWDQENRKRLEAARVRRKAVPGKKA</sequence>
<dbReference type="RefSeq" id="WP_379783856.1">
    <property type="nucleotide sequence ID" value="NZ_JBHSMU010000013.1"/>
</dbReference>
<dbReference type="Proteomes" id="UP001596050">
    <property type="component" value="Unassembled WGS sequence"/>
</dbReference>
<dbReference type="PROSITE" id="PS50943">
    <property type="entry name" value="HTH_CROC1"/>
    <property type="match status" value="1"/>
</dbReference>
<dbReference type="EMBL" id="JBHSMU010000013">
    <property type="protein sequence ID" value="MFC5460730.1"/>
    <property type="molecule type" value="Genomic_DNA"/>
</dbReference>
<dbReference type="InterPro" id="IPR010982">
    <property type="entry name" value="Lambda_DNA-bd_dom_sf"/>
</dbReference>
<dbReference type="CDD" id="cd00093">
    <property type="entry name" value="HTH_XRE"/>
    <property type="match status" value="1"/>
</dbReference>
<name>A0ABW0L4J4_9BURK</name>
<evidence type="ECO:0000313" key="3">
    <source>
        <dbReference type="Proteomes" id="UP001596050"/>
    </source>
</evidence>
<organism evidence="2 3">
    <name type="scientific">Massilia niabensis</name>
    <dbReference type="NCBI Taxonomy" id="544910"/>
    <lineage>
        <taxon>Bacteria</taxon>
        <taxon>Pseudomonadati</taxon>
        <taxon>Pseudomonadota</taxon>
        <taxon>Betaproteobacteria</taxon>
        <taxon>Burkholderiales</taxon>
        <taxon>Oxalobacteraceae</taxon>
        <taxon>Telluria group</taxon>
        <taxon>Massilia</taxon>
    </lineage>
</organism>
<reference evidence="3" key="1">
    <citation type="journal article" date="2019" name="Int. J. Syst. Evol. Microbiol.">
        <title>The Global Catalogue of Microorganisms (GCM) 10K type strain sequencing project: providing services to taxonomists for standard genome sequencing and annotation.</title>
        <authorList>
            <consortium name="The Broad Institute Genomics Platform"/>
            <consortium name="The Broad Institute Genome Sequencing Center for Infectious Disease"/>
            <person name="Wu L."/>
            <person name="Ma J."/>
        </authorList>
    </citation>
    <scope>NUCLEOTIDE SEQUENCE [LARGE SCALE GENOMIC DNA]</scope>
    <source>
        <strain evidence="3">KACC 12649</strain>
    </source>
</reference>
<comment type="caution">
    <text evidence="2">The sequence shown here is derived from an EMBL/GenBank/DDBJ whole genome shotgun (WGS) entry which is preliminary data.</text>
</comment>
<feature type="domain" description="HTH cro/C1-type" evidence="1">
    <location>
        <begin position="18"/>
        <end position="64"/>
    </location>
</feature>
<dbReference type="Gene3D" id="1.10.260.40">
    <property type="entry name" value="lambda repressor-like DNA-binding domains"/>
    <property type="match status" value="1"/>
</dbReference>
<gene>
    <name evidence="2" type="ORF">ACFPN5_13040</name>
</gene>
<dbReference type="Pfam" id="PF01381">
    <property type="entry name" value="HTH_3"/>
    <property type="match status" value="1"/>
</dbReference>
<dbReference type="NCBIfam" id="NF010465">
    <property type="entry name" value="PRK13890.1"/>
    <property type="match status" value="1"/>
</dbReference>
<evidence type="ECO:0000259" key="1">
    <source>
        <dbReference type="PROSITE" id="PS50943"/>
    </source>
</evidence>
<proteinExistence type="predicted"/>
<keyword evidence="3" id="KW-1185">Reference proteome</keyword>
<protein>
    <submittedName>
        <fullName evidence="2">Transcriptional regulator</fullName>
    </submittedName>
</protein>
<dbReference type="InterPro" id="IPR001387">
    <property type="entry name" value="Cro/C1-type_HTH"/>
</dbReference>
<dbReference type="SUPFAM" id="SSF47413">
    <property type="entry name" value="lambda repressor-like DNA-binding domains"/>
    <property type="match status" value="1"/>
</dbReference>
<accession>A0ABW0L4J4</accession>
<dbReference type="SMART" id="SM00530">
    <property type="entry name" value="HTH_XRE"/>
    <property type="match status" value="1"/>
</dbReference>